<sequence>MPDTGTNTQTQNQTTKKGYIGSASHGIDLLTIALLDGQSGQVLAGTDQGLSTNGLYAVDEGFQGATTVEYQNIETAGTAQFANNKKKRMTMPLQAPTANLTFLDIAWDVLNKILGYEQGEDGGYSLNQAGKPNFAMLTRTTAFDGSAIYEAFATAQAIEPTSGAHNTDNETEQDANLQLTVNAYEPIADVFMLKNGKKMPYRRWSSVDSKFDAEEMMAQVFPGYKPDDLMKKIVPGYTPKTPQQS</sequence>
<dbReference type="Proteomes" id="UP001141961">
    <property type="component" value="Unassembled WGS sequence"/>
</dbReference>
<proteinExistence type="predicted"/>
<reference evidence="1" key="2">
    <citation type="submission" date="2022-10" db="EMBL/GenBank/DDBJ databases">
        <authorList>
            <person name="Kostovova I."/>
            <person name="Moravkova M."/>
            <person name="Pechar R."/>
        </authorList>
    </citation>
    <scope>NUCLEOTIDE SEQUENCE</scope>
    <source>
        <strain evidence="1">M597B</strain>
    </source>
</reference>
<dbReference type="InterPro" id="IPR006724">
    <property type="entry name" value="Phage_TTP"/>
</dbReference>
<gene>
    <name evidence="1" type="ORF">ODV14_07360</name>
</gene>
<reference evidence="1" key="1">
    <citation type="journal article" date="2022" name="Microorganisms">
        <title>Antibiotic Susceptibility, Resistance Gene Determinants and Corresponding Genomic Regions in Lactobacillus amylovorus Isolates Derived from Wild Boars and Domestic Pigs.</title>
        <authorList>
            <person name="Moravkova M."/>
            <person name="Kostovova I."/>
            <person name="Kavanova K."/>
            <person name="Pechar R."/>
            <person name="Stanek S."/>
            <person name="Brychta A."/>
            <person name="Zeman M."/>
            <person name="Kubasova T."/>
        </authorList>
    </citation>
    <scope>NUCLEOTIDE SEQUENCE</scope>
    <source>
        <strain evidence="1">M597B</strain>
    </source>
</reference>
<dbReference type="EMBL" id="JAOTHD010000021">
    <property type="protein sequence ID" value="MDB6247136.1"/>
    <property type="molecule type" value="Genomic_DNA"/>
</dbReference>
<dbReference type="RefSeq" id="WP_271326649.1">
    <property type="nucleotide sequence ID" value="NZ_JAOTHC010000001.1"/>
</dbReference>
<comment type="caution">
    <text evidence="1">The sequence shown here is derived from an EMBL/GenBank/DDBJ whole genome shotgun (WGS) entry which is preliminary data.</text>
</comment>
<protein>
    <submittedName>
        <fullName evidence="1">Phage tail protein</fullName>
    </submittedName>
</protein>
<dbReference type="AlphaFoldDB" id="A0AAW6BBG8"/>
<name>A0AAW6BBG8_LACAM</name>
<evidence type="ECO:0000313" key="2">
    <source>
        <dbReference type="Proteomes" id="UP001141961"/>
    </source>
</evidence>
<organism evidence="1 2">
    <name type="scientific">Lactobacillus amylovorus</name>
    <dbReference type="NCBI Taxonomy" id="1604"/>
    <lineage>
        <taxon>Bacteria</taxon>
        <taxon>Bacillati</taxon>
        <taxon>Bacillota</taxon>
        <taxon>Bacilli</taxon>
        <taxon>Lactobacillales</taxon>
        <taxon>Lactobacillaceae</taxon>
        <taxon>Lactobacillus</taxon>
    </lineage>
</organism>
<evidence type="ECO:0000313" key="1">
    <source>
        <dbReference type="EMBL" id="MDB6247136.1"/>
    </source>
</evidence>
<accession>A0AAW6BBG8</accession>
<dbReference type="Pfam" id="PF04630">
    <property type="entry name" value="Phage_TTP_1"/>
    <property type="match status" value="1"/>
</dbReference>